<dbReference type="InterPro" id="IPR003165">
    <property type="entry name" value="Piwi"/>
</dbReference>
<feature type="domain" description="Piwi" evidence="5">
    <location>
        <begin position="647"/>
        <end position="967"/>
    </location>
</feature>
<dbReference type="Pfam" id="PF16488">
    <property type="entry name" value="ArgoL2"/>
    <property type="match status" value="1"/>
</dbReference>
<dbReference type="PANTHER" id="PTHR22891">
    <property type="entry name" value="EUKARYOTIC TRANSLATION INITIATION FACTOR 2C"/>
    <property type="match status" value="1"/>
</dbReference>
<feature type="compositionally biased region" description="Polar residues" evidence="3">
    <location>
        <begin position="972"/>
        <end position="986"/>
    </location>
</feature>
<dbReference type="InterPro" id="IPR045246">
    <property type="entry name" value="Piwi_ago-like"/>
</dbReference>
<dbReference type="InterPro" id="IPR003100">
    <property type="entry name" value="PAZ_dom"/>
</dbReference>
<dbReference type="SMART" id="SM01163">
    <property type="entry name" value="DUF1785"/>
    <property type="match status" value="1"/>
</dbReference>
<feature type="region of interest" description="Disordered" evidence="3">
    <location>
        <begin position="971"/>
        <end position="1019"/>
    </location>
</feature>
<evidence type="ECO:0000313" key="7">
    <source>
        <dbReference type="Proteomes" id="UP001633002"/>
    </source>
</evidence>
<dbReference type="CDD" id="cd04657">
    <property type="entry name" value="Piwi_ago-like"/>
    <property type="match status" value="1"/>
</dbReference>
<reference evidence="6 7" key="1">
    <citation type="submission" date="2024-09" db="EMBL/GenBank/DDBJ databases">
        <title>Chromosome-scale assembly of Riccia sorocarpa.</title>
        <authorList>
            <person name="Paukszto L."/>
        </authorList>
    </citation>
    <scope>NUCLEOTIDE SEQUENCE [LARGE SCALE GENOMIC DNA]</scope>
    <source>
        <strain evidence="6">LP-2024</strain>
        <tissue evidence="6">Aerial parts of the thallus</tissue>
    </source>
</reference>
<dbReference type="FunFam" id="3.30.420.10:FF:000013">
    <property type="entry name" value="protein argonaute 10-like"/>
    <property type="match status" value="1"/>
</dbReference>
<gene>
    <name evidence="6" type="ORF">R1sor_024523</name>
</gene>
<keyword evidence="2" id="KW-0943">RNA-mediated gene silencing</keyword>
<dbReference type="Pfam" id="PF16486">
    <property type="entry name" value="ArgoN"/>
    <property type="match status" value="1"/>
</dbReference>
<dbReference type="InterPro" id="IPR014811">
    <property type="entry name" value="ArgoL1"/>
</dbReference>
<dbReference type="CDD" id="cd02846">
    <property type="entry name" value="PAZ_argonaute_like"/>
    <property type="match status" value="1"/>
</dbReference>
<dbReference type="PROSITE" id="PS50821">
    <property type="entry name" value="PAZ"/>
    <property type="match status" value="1"/>
</dbReference>
<dbReference type="SMART" id="SM00950">
    <property type="entry name" value="Piwi"/>
    <property type="match status" value="1"/>
</dbReference>
<dbReference type="Pfam" id="PF16487">
    <property type="entry name" value="ArgoMid"/>
    <property type="match status" value="1"/>
</dbReference>
<comment type="similarity">
    <text evidence="1">Belongs to the argonaute family. Ago subfamily.</text>
</comment>
<dbReference type="SUPFAM" id="SSF53098">
    <property type="entry name" value="Ribonuclease H-like"/>
    <property type="match status" value="1"/>
</dbReference>
<dbReference type="FunFam" id="2.170.260.10:FF:000001">
    <property type="entry name" value="Protein argonaute-2"/>
    <property type="match status" value="1"/>
</dbReference>
<dbReference type="InterPro" id="IPR012337">
    <property type="entry name" value="RNaseH-like_sf"/>
</dbReference>
<evidence type="ECO:0000256" key="1">
    <source>
        <dbReference type="ARBA" id="ARBA00008201"/>
    </source>
</evidence>
<dbReference type="EMBL" id="JBJQOH010000007">
    <property type="protein sequence ID" value="KAL3681567.1"/>
    <property type="molecule type" value="Genomic_DNA"/>
</dbReference>
<dbReference type="SMART" id="SM00949">
    <property type="entry name" value="PAZ"/>
    <property type="match status" value="1"/>
</dbReference>
<dbReference type="Gene3D" id="3.30.420.10">
    <property type="entry name" value="Ribonuclease H-like superfamily/Ribonuclease H"/>
    <property type="match status" value="1"/>
</dbReference>
<dbReference type="GO" id="GO:0031047">
    <property type="term" value="P:regulatory ncRNA-mediated gene silencing"/>
    <property type="evidence" value="ECO:0007669"/>
    <property type="project" value="UniProtKB-KW"/>
</dbReference>
<dbReference type="AlphaFoldDB" id="A0ABD3GT00"/>
<dbReference type="Proteomes" id="UP001633002">
    <property type="component" value="Unassembled WGS sequence"/>
</dbReference>
<evidence type="ECO:0000256" key="3">
    <source>
        <dbReference type="SAM" id="MobiDB-lite"/>
    </source>
</evidence>
<keyword evidence="7" id="KW-1185">Reference proteome</keyword>
<dbReference type="SUPFAM" id="SSF101690">
    <property type="entry name" value="PAZ domain"/>
    <property type="match status" value="1"/>
</dbReference>
<organism evidence="6 7">
    <name type="scientific">Riccia sorocarpa</name>
    <dbReference type="NCBI Taxonomy" id="122646"/>
    <lineage>
        <taxon>Eukaryota</taxon>
        <taxon>Viridiplantae</taxon>
        <taxon>Streptophyta</taxon>
        <taxon>Embryophyta</taxon>
        <taxon>Marchantiophyta</taxon>
        <taxon>Marchantiopsida</taxon>
        <taxon>Marchantiidae</taxon>
        <taxon>Marchantiales</taxon>
        <taxon>Ricciaceae</taxon>
        <taxon>Riccia</taxon>
    </lineage>
</organism>
<dbReference type="Pfam" id="PF02170">
    <property type="entry name" value="PAZ"/>
    <property type="match status" value="1"/>
</dbReference>
<dbReference type="Pfam" id="PF08699">
    <property type="entry name" value="ArgoL1"/>
    <property type="match status" value="1"/>
</dbReference>
<name>A0ABD3GT00_9MARC</name>
<evidence type="ECO:0000259" key="4">
    <source>
        <dbReference type="PROSITE" id="PS50821"/>
    </source>
</evidence>
<comment type="caution">
    <text evidence="6">The sequence shown here is derived from an EMBL/GenBank/DDBJ whole genome shotgun (WGS) entry which is preliminary data.</text>
</comment>
<dbReference type="Gene3D" id="2.170.260.10">
    <property type="entry name" value="paz domain"/>
    <property type="match status" value="1"/>
</dbReference>
<evidence type="ECO:0000259" key="5">
    <source>
        <dbReference type="PROSITE" id="PS50822"/>
    </source>
</evidence>
<feature type="domain" description="PAZ" evidence="4">
    <location>
        <begin position="361"/>
        <end position="473"/>
    </location>
</feature>
<dbReference type="PROSITE" id="PS50822">
    <property type="entry name" value="PIWI"/>
    <property type="match status" value="1"/>
</dbReference>
<feature type="compositionally biased region" description="Low complexity" evidence="3">
    <location>
        <begin position="987"/>
        <end position="1013"/>
    </location>
</feature>
<proteinExistence type="inferred from homology"/>
<dbReference type="Pfam" id="PF02171">
    <property type="entry name" value="Piwi"/>
    <property type="match status" value="1"/>
</dbReference>
<evidence type="ECO:0000313" key="6">
    <source>
        <dbReference type="EMBL" id="KAL3681567.1"/>
    </source>
</evidence>
<protein>
    <submittedName>
        <fullName evidence="6">Uncharacterized protein</fullName>
    </submittedName>
</protein>
<sequence length="1033" mass="114754">MGGRKKKTQKAPEGAPEASTSISARLAAAPALPVTAPTSISARLAAAPALPVSAPTSVSARLAAAPALPVPQQYSRAPATRSATAFVAPVVRAPSPRVSFGTLPAPAAVDNIGTQFGQITIEDVAGTSTELNEEPPLQEPPISKKGVRFPRRPNIGRTGRHCLVRANHFFTDLPTSDLHQYDVTITPEVTSRIVNRAVIDRLVHLYRDSMLGQRLPAYDGRKSLYTAGPLPFQINTFQIELAEDDDDHEGDNARRRMRAFQVVIKFAARADLEHLGNFLQGLQADSPQEALQVLDIVLRELPTRSYTPVARSFYSPSLGRTENLGEGLQGWRGFYQSIRPTQMGLSLNVDMSSTAFIEALPIIAFVSQLGIDNRRPMRDGDRVKMKKALSGVKIEVNHRGNMRRKYRITGITSEPTSLLRFKVDEQTDHYKSVMEYFLDTYQHVIQFPWLPCLQVGTRDRQNYLPMEVCKIVSGQRYPKRLNDKQITALLKATCQKPAERQAVIFDTVRQNAYDKDPFAQEFGIKIKSALVQVEARVLPTPTLKYHDSGRVRECIPKEGQWNMLDKKLLDGGIVKVWACINFSPRVNDHVAAKFCRELVEMCNQAGMHFSREMTLSIKSARAEDVEATLRRLVKEVTARTRGKNLDLLLAILPDSNGPLYGELKRLCETELGFVSQCCLTKHVCPVAKQQYLANLALKINAKVGGTNTVLLDALNRRMPRVGDKPTIIFGADVTHPHPGEDSCPSIAAVVASQDWPQVSKYTGLVCAQAHRQELISDLFTSREDPKQGRMFGGMVRDHLLSFMQANGQRKPERIIFYRDGVSEGQFYQVLLNELDAIRKACSSLEANYQPPVTFVVVQKRHHTRLFPGANCPIDRSGNILPGTVVDTKICHPTEFDFYLCSHSGIQGTSRPTHYHVLWDDNKFTADELQSLTYNLCYTYARCTRSVSIVPPAYYAHLAAFRARFYMGPESPRTVSENESVNGQNQQPAPARAPARAAGAPTGPPARAAPTRTAPEVRPLPSIARNVQKVMFYC</sequence>
<dbReference type="InterPro" id="IPR036085">
    <property type="entry name" value="PAZ_dom_sf"/>
</dbReference>
<feature type="region of interest" description="Disordered" evidence="3">
    <location>
        <begin position="131"/>
        <end position="150"/>
    </location>
</feature>
<dbReference type="Gene3D" id="3.40.50.2300">
    <property type="match status" value="1"/>
</dbReference>
<feature type="region of interest" description="Disordered" evidence="3">
    <location>
        <begin position="1"/>
        <end position="22"/>
    </location>
</feature>
<dbReference type="InterPro" id="IPR032473">
    <property type="entry name" value="Argonaute_Mid_dom"/>
</dbReference>
<accession>A0ABD3GT00</accession>
<dbReference type="InterPro" id="IPR032474">
    <property type="entry name" value="Argonaute_N"/>
</dbReference>
<dbReference type="InterPro" id="IPR036397">
    <property type="entry name" value="RNaseH_sf"/>
</dbReference>
<dbReference type="FunFam" id="3.40.50.2300:FF:000110">
    <property type="entry name" value="Argonaute 10"/>
    <property type="match status" value="1"/>
</dbReference>
<evidence type="ECO:0000256" key="2">
    <source>
        <dbReference type="ARBA" id="ARBA00023158"/>
    </source>
</evidence>
<dbReference type="InterPro" id="IPR032472">
    <property type="entry name" value="ArgoL2"/>
</dbReference>